<dbReference type="Gene3D" id="1.20.1280.50">
    <property type="match status" value="1"/>
</dbReference>
<dbReference type="PROSITE" id="PS50181">
    <property type="entry name" value="FBOX"/>
    <property type="match status" value="1"/>
</dbReference>
<keyword evidence="3" id="KW-1185">Reference proteome</keyword>
<reference evidence="2" key="1">
    <citation type="submission" date="2020-11" db="EMBL/GenBank/DDBJ databases">
        <authorList>
            <consortium name="DOE Joint Genome Institute"/>
            <person name="Ahrendt S."/>
            <person name="Riley R."/>
            <person name="Andreopoulos W."/>
            <person name="Labutti K."/>
            <person name="Pangilinan J."/>
            <person name="Ruiz-Duenas F.J."/>
            <person name="Barrasa J.M."/>
            <person name="Sanchez-Garcia M."/>
            <person name="Camarero S."/>
            <person name="Miyauchi S."/>
            <person name="Serrano A."/>
            <person name="Linde D."/>
            <person name="Babiker R."/>
            <person name="Drula E."/>
            <person name="Ayuso-Fernandez I."/>
            <person name="Pacheco R."/>
            <person name="Padilla G."/>
            <person name="Ferreira P."/>
            <person name="Barriuso J."/>
            <person name="Kellner H."/>
            <person name="Castanera R."/>
            <person name="Alfaro M."/>
            <person name="Ramirez L."/>
            <person name="Pisabarro A.G."/>
            <person name="Kuo A."/>
            <person name="Tritt A."/>
            <person name="Lipzen A."/>
            <person name="He G."/>
            <person name="Yan M."/>
            <person name="Ng V."/>
            <person name="Cullen D."/>
            <person name="Martin F."/>
            <person name="Rosso M.-N."/>
            <person name="Henrissat B."/>
            <person name="Hibbett D."/>
            <person name="Martinez A.T."/>
            <person name="Grigoriev I.V."/>
        </authorList>
    </citation>
    <scope>NUCLEOTIDE SEQUENCE</scope>
    <source>
        <strain evidence="2">CBS 247.69</strain>
    </source>
</reference>
<dbReference type="SMART" id="SM00256">
    <property type="entry name" value="FBOX"/>
    <property type="match status" value="1"/>
</dbReference>
<dbReference type="InterPro" id="IPR001810">
    <property type="entry name" value="F-box_dom"/>
</dbReference>
<dbReference type="CDD" id="cd09917">
    <property type="entry name" value="F-box_SF"/>
    <property type="match status" value="1"/>
</dbReference>
<evidence type="ECO:0000259" key="1">
    <source>
        <dbReference type="PROSITE" id="PS50181"/>
    </source>
</evidence>
<evidence type="ECO:0000313" key="2">
    <source>
        <dbReference type="EMBL" id="KAF9468004.1"/>
    </source>
</evidence>
<sequence>MEVIAPQIQYDGLLKRLTEVPLDILYEIFSHLHPKDLLHLTRTTRAFRSVLMRRSATCVWKATIANIAGLPKCPPDLNEPQYVNLAFDEHCHFCLAPNIQDIFWSCRVRCCKSCIEENFVSDFDLRKRLPFTPTDNTYKTIFPYIVYPKPRPYKPGRILFYRPMAEKYIGELGKIRKDTATVKRWSKERKEEQMRRLSHAALCESWSSPWADKRSTELNVFIILLLLFSLYILRRDHVLEQLLGVYTRSLW</sequence>
<dbReference type="EMBL" id="MU150234">
    <property type="protein sequence ID" value="KAF9468004.1"/>
    <property type="molecule type" value="Genomic_DNA"/>
</dbReference>
<comment type="caution">
    <text evidence="2">The sequence shown here is derived from an EMBL/GenBank/DDBJ whole genome shotgun (WGS) entry which is preliminary data.</text>
</comment>
<dbReference type="OrthoDB" id="2322499at2759"/>
<protein>
    <recommendedName>
        <fullName evidence="1">F-box domain-containing protein</fullName>
    </recommendedName>
</protein>
<dbReference type="InterPro" id="IPR036047">
    <property type="entry name" value="F-box-like_dom_sf"/>
</dbReference>
<organism evidence="2 3">
    <name type="scientific">Collybia nuda</name>
    <dbReference type="NCBI Taxonomy" id="64659"/>
    <lineage>
        <taxon>Eukaryota</taxon>
        <taxon>Fungi</taxon>
        <taxon>Dikarya</taxon>
        <taxon>Basidiomycota</taxon>
        <taxon>Agaricomycotina</taxon>
        <taxon>Agaricomycetes</taxon>
        <taxon>Agaricomycetidae</taxon>
        <taxon>Agaricales</taxon>
        <taxon>Tricholomatineae</taxon>
        <taxon>Clitocybaceae</taxon>
        <taxon>Collybia</taxon>
    </lineage>
</organism>
<dbReference type="Proteomes" id="UP000807353">
    <property type="component" value="Unassembled WGS sequence"/>
</dbReference>
<dbReference type="Pfam" id="PF12937">
    <property type="entry name" value="F-box-like"/>
    <property type="match status" value="1"/>
</dbReference>
<proteinExistence type="predicted"/>
<gene>
    <name evidence="2" type="ORF">BDZ94DRAFT_1246928</name>
</gene>
<name>A0A9P5YEX9_9AGAR</name>
<accession>A0A9P5YEX9</accession>
<evidence type="ECO:0000313" key="3">
    <source>
        <dbReference type="Proteomes" id="UP000807353"/>
    </source>
</evidence>
<dbReference type="AlphaFoldDB" id="A0A9P5YEX9"/>
<dbReference type="SUPFAM" id="SSF81383">
    <property type="entry name" value="F-box domain"/>
    <property type="match status" value="1"/>
</dbReference>
<feature type="domain" description="F-box" evidence="1">
    <location>
        <begin position="14"/>
        <end position="63"/>
    </location>
</feature>